<dbReference type="RefSeq" id="WP_159461757.1">
    <property type="nucleotide sequence ID" value="NZ_FYEK01000071.1"/>
</dbReference>
<evidence type="ECO:0000313" key="3">
    <source>
        <dbReference type="Proteomes" id="UP000197025"/>
    </source>
</evidence>
<protein>
    <submittedName>
        <fullName evidence="2">Uncharacterized protein</fullName>
    </submittedName>
</protein>
<gene>
    <name evidence="2" type="ORF">SAMN02746019_00019880</name>
</gene>
<name>A0A212RMR7_9CHLR</name>
<organism evidence="2 3">
    <name type="scientific">Thermoflexus hugenholtzii JAD2</name>
    <dbReference type="NCBI Taxonomy" id="877466"/>
    <lineage>
        <taxon>Bacteria</taxon>
        <taxon>Bacillati</taxon>
        <taxon>Chloroflexota</taxon>
        <taxon>Thermoflexia</taxon>
        <taxon>Thermoflexales</taxon>
        <taxon>Thermoflexaceae</taxon>
        <taxon>Thermoflexus</taxon>
    </lineage>
</organism>
<feature type="transmembrane region" description="Helical" evidence="1">
    <location>
        <begin position="75"/>
        <end position="95"/>
    </location>
</feature>
<keyword evidence="1" id="KW-0812">Transmembrane</keyword>
<dbReference type="EMBL" id="FYEK01000071">
    <property type="protein sequence ID" value="SNB73858.1"/>
    <property type="molecule type" value="Genomic_DNA"/>
</dbReference>
<dbReference type="Proteomes" id="UP000197025">
    <property type="component" value="Unassembled WGS sequence"/>
</dbReference>
<proteinExistence type="predicted"/>
<evidence type="ECO:0000313" key="2">
    <source>
        <dbReference type="EMBL" id="SNB73858.1"/>
    </source>
</evidence>
<reference evidence="3" key="1">
    <citation type="submission" date="2017-06" db="EMBL/GenBank/DDBJ databases">
        <authorList>
            <person name="Varghese N."/>
            <person name="Submissions S."/>
        </authorList>
    </citation>
    <scope>NUCLEOTIDE SEQUENCE [LARGE SCALE GENOMIC DNA]</scope>
    <source>
        <strain evidence="3">JAD2</strain>
    </source>
</reference>
<keyword evidence="3" id="KW-1185">Reference proteome</keyword>
<feature type="transmembrane region" description="Helical" evidence="1">
    <location>
        <begin position="12"/>
        <end position="35"/>
    </location>
</feature>
<accession>A0A212RMR7</accession>
<keyword evidence="1" id="KW-0472">Membrane</keyword>
<sequence length="97" mass="10867">MIYPDRREMILMILAFVWFFVLSPPLLALSIHLGWPFEIRAWVARVVFLIFALLGGTGVFLYMRRVARAMGAPGLVVTLIWIGLAILLARGLLAAGR</sequence>
<keyword evidence="1" id="KW-1133">Transmembrane helix</keyword>
<dbReference type="AlphaFoldDB" id="A0A212RMR7"/>
<evidence type="ECO:0000256" key="1">
    <source>
        <dbReference type="SAM" id="Phobius"/>
    </source>
</evidence>
<dbReference type="InParanoid" id="A0A212RMR7"/>
<feature type="transmembrane region" description="Helical" evidence="1">
    <location>
        <begin position="41"/>
        <end position="63"/>
    </location>
</feature>